<name>A0A0M3JGR4_ANISI</name>
<dbReference type="OrthoDB" id="19711at2759"/>
<evidence type="ECO:0000259" key="1">
    <source>
        <dbReference type="Pfam" id="PF12937"/>
    </source>
</evidence>
<dbReference type="WBParaSite" id="ASIM_0000682001-mRNA-1">
    <property type="protein sequence ID" value="ASIM_0000682001-mRNA-1"/>
    <property type="gene ID" value="ASIM_0000682001"/>
</dbReference>
<dbReference type="Pfam" id="PF12937">
    <property type="entry name" value="F-box-like"/>
    <property type="match status" value="1"/>
</dbReference>
<dbReference type="InterPro" id="IPR036047">
    <property type="entry name" value="F-box-like_dom_sf"/>
</dbReference>
<evidence type="ECO:0000313" key="2">
    <source>
        <dbReference type="EMBL" id="VDK27381.1"/>
    </source>
</evidence>
<dbReference type="AlphaFoldDB" id="A0A0M3JGR4"/>
<keyword evidence="3" id="KW-1185">Reference proteome</keyword>
<sequence>MERFRTSRFCENTYWAFELYSYLILNMTFGVEVNVAEVILSHLEARWLRCCEKVSHSWRRVIAHRMLWRKLIERKVRSNPVWRGIAEKRAW</sequence>
<dbReference type="SUPFAM" id="SSF81383">
    <property type="entry name" value="F-box domain"/>
    <property type="match status" value="1"/>
</dbReference>
<evidence type="ECO:0000313" key="4">
    <source>
        <dbReference type="WBParaSite" id="ASIM_0000682001-mRNA-1"/>
    </source>
</evidence>
<dbReference type="EMBL" id="UYRR01014587">
    <property type="protein sequence ID" value="VDK27381.1"/>
    <property type="molecule type" value="Genomic_DNA"/>
</dbReference>
<accession>A0A0M3JGR4</accession>
<protein>
    <submittedName>
        <fullName evidence="4">LD08669p (inferred by orthology to a D. melanogaster protein)</fullName>
    </submittedName>
</protein>
<dbReference type="Proteomes" id="UP000267096">
    <property type="component" value="Unassembled WGS sequence"/>
</dbReference>
<reference evidence="2 3" key="2">
    <citation type="submission" date="2018-11" db="EMBL/GenBank/DDBJ databases">
        <authorList>
            <consortium name="Pathogen Informatics"/>
        </authorList>
    </citation>
    <scope>NUCLEOTIDE SEQUENCE [LARGE SCALE GENOMIC DNA]</scope>
</reference>
<dbReference type="InterPro" id="IPR001810">
    <property type="entry name" value="F-box_dom"/>
</dbReference>
<reference evidence="4" key="1">
    <citation type="submission" date="2017-02" db="UniProtKB">
        <authorList>
            <consortium name="WormBaseParasite"/>
        </authorList>
    </citation>
    <scope>IDENTIFICATION</scope>
</reference>
<feature type="domain" description="F-box" evidence="1">
    <location>
        <begin position="39"/>
        <end position="72"/>
    </location>
</feature>
<evidence type="ECO:0000313" key="3">
    <source>
        <dbReference type="Proteomes" id="UP000267096"/>
    </source>
</evidence>
<organism evidence="4">
    <name type="scientific">Anisakis simplex</name>
    <name type="common">Herring worm</name>
    <dbReference type="NCBI Taxonomy" id="6269"/>
    <lineage>
        <taxon>Eukaryota</taxon>
        <taxon>Metazoa</taxon>
        <taxon>Ecdysozoa</taxon>
        <taxon>Nematoda</taxon>
        <taxon>Chromadorea</taxon>
        <taxon>Rhabditida</taxon>
        <taxon>Spirurina</taxon>
        <taxon>Ascaridomorpha</taxon>
        <taxon>Ascaridoidea</taxon>
        <taxon>Anisakidae</taxon>
        <taxon>Anisakis</taxon>
        <taxon>Anisakis simplex complex</taxon>
    </lineage>
</organism>
<dbReference type="Gene3D" id="1.20.1280.50">
    <property type="match status" value="1"/>
</dbReference>
<proteinExistence type="predicted"/>
<gene>
    <name evidence="2" type="ORF">ASIM_LOCUS6602</name>
</gene>